<evidence type="ECO:0000256" key="1">
    <source>
        <dbReference type="SAM" id="MobiDB-lite"/>
    </source>
</evidence>
<feature type="compositionally biased region" description="Basic and acidic residues" evidence="1">
    <location>
        <begin position="299"/>
        <end position="320"/>
    </location>
</feature>
<feature type="compositionally biased region" description="Basic and acidic residues" evidence="1">
    <location>
        <begin position="97"/>
        <end position="116"/>
    </location>
</feature>
<evidence type="ECO:0000256" key="2">
    <source>
        <dbReference type="SAM" id="Phobius"/>
    </source>
</evidence>
<feature type="compositionally biased region" description="Gly residues" evidence="1">
    <location>
        <begin position="143"/>
        <end position="155"/>
    </location>
</feature>
<feature type="region of interest" description="Disordered" evidence="1">
    <location>
        <begin position="268"/>
        <end position="329"/>
    </location>
</feature>
<feature type="region of interest" description="Disordered" evidence="1">
    <location>
        <begin position="1"/>
        <end position="239"/>
    </location>
</feature>
<feature type="compositionally biased region" description="Basic and acidic residues" evidence="1">
    <location>
        <begin position="50"/>
        <end position="64"/>
    </location>
</feature>
<dbReference type="AlphaFoldDB" id="A0AAN7UXW6"/>
<feature type="compositionally biased region" description="Low complexity" evidence="1">
    <location>
        <begin position="178"/>
        <end position="193"/>
    </location>
</feature>
<keyword evidence="2" id="KW-1133">Transmembrane helix</keyword>
<keyword evidence="4" id="KW-1185">Reference proteome</keyword>
<feature type="compositionally biased region" description="Polar residues" evidence="1">
    <location>
        <begin position="276"/>
        <end position="294"/>
    </location>
</feature>
<dbReference type="EMBL" id="JAWHQM010000012">
    <property type="protein sequence ID" value="KAK5629644.1"/>
    <property type="molecule type" value="Genomic_DNA"/>
</dbReference>
<feature type="compositionally biased region" description="Basic and acidic residues" evidence="1">
    <location>
        <begin position="29"/>
        <end position="42"/>
    </location>
</feature>
<feature type="transmembrane region" description="Helical" evidence="2">
    <location>
        <begin position="336"/>
        <end position="357"/>
    </location>
</feature>
<feature type="region of interest" description="Disordered" evidence="1">
    <location>
        <begin position="541"/>
        <end position="608"/>
    </location>
</feature>
<comment type="caution">
    <text evidence="3">The sequence shown here is derived from an EMBL/GenBank/DDBJ whole genome shotgun (WGS) entry which is preliminary data.</text>
</comment>
<protein>
    <submittedName>
        <fullName evidence="3">Uncharacterized protein</fullName>
    </submittedName>
</protein>
<proteinExistence type="predicted"/>
<evidence type="ECO:0000313" key="4">
    <source>
        <dbReference type="Proteomes" id="UP001305414"/>
    </source>
</evidence>
<sequence length="608" mass="66009">MPEKRYSRNSGRHRRVSSMIARPALLIGERLDNGDKDAKESDSNTSPGADKSHIRFTIERRQDNSDDDNDSGRGRNNGDGQGRDRISDDDTEDERDGCDGCDRNSRGGSRNRSDFREQDDEDGDGGRETGSGDDKGGNDRGGNRGGDNKGGGGDNKGNDDSEDDSDGDDDSDSDDESSTSLPPSPTTSTDFTPEASTTMRTVISTTPTVSITSAQSTPTMSTTLLPTPKPTTSATSQTNTISTLTSLSASGPSSVTTPATAMLITQSTDNAEDSPPASTSGTLADSSASTQYPTNARGRFGDSHGEDGQGRWNGRGDGRGNGRGNEGGLSATSERILIAAGSIGIFIVLCFIFWVVYRTIKKSKQPGRKNRTTTWTSWLFPGRRKPQMKNTQSFNGFNDFNEPLPAYDAGNNNPIGGYGYYDQRKLYPVQSESMAYPLAATLRNSMTLEQTVGDQPLPPTNYMSSYPRPSNQMVDIDDVNSTLRSRMPGPYYNQSEFARQPSDAYDPAQRRVYRASELSSLSSGFGDGDIIIPQPSATLARTPAAARETANTDEDSGNIRPFSWMSRTGTEQQHRDTMYTTASDRRSRFRSVNSWVDQQKRRMKKAAG</sequence>
<feature type="compositionally biased region" description="Low complexity" evidence="1">
    <location>
        <begin position="201"/>
        <end position="238"/>
    </location>
</feature>
<keyword evidence="2" id="KW-0472">Membrane</keyword>
<keyword evidence="2" id="KW-0812">Transmembrane</keyword>
<name>A0AAN7UXW6_9PEZI</name>
<feature type="compositionally biased region" description="Basic and acidic residues" evidence="1">
    <location>
        <begin position="124"/>
        <end position="142"/>
    </location>
</feature>
<reference evidence="3 4" key="1">
    <citation type="submission" date="2023-10" db="EMBL/GenBank/DDBJ databases">
        <title>Draft genome sequence of Xylaria bambusicola isolate GMP-LS, the root and basal stem rot pathogen of sugarcane in Indonesia.</title>
        <authorList>
            <person name="Selvaraj P."/>
            <person name="Muralishankar V."/>
            <person name="Muruganantham S."/>
            <person name="Sp S."/>
            <person name="Haryani S."/>
            <person name="Lau K.J.X."/>
            <person name="Naqvi N.I."/>
        </authorList>
    </citation>
    <scope>NUCLEOTIDE SEQUENCE [LARGE SCALE GENOMIC DNA]</scope>
    <source>
        <strain evidence="3">GMP-LS</strain>
    </source>
</reference>
<gene>
    <name evidence="3" type="ORF">RRF57_005359</name>
</gene>
<feature type="compositionally biased region" description="Acidic residues" evidence="1">
    <location>
        <begin position="160"/>
        <end position="177"/>
    </location>
</feature>
<dbReference type="Proteomes" id="UP001305414">
    <property type="component" value="Unassembled WGS sequence"/>
</dbReference>
<evidence type="ECO:0000313" key="3">
    <source>
        <dbReference type="EMBL" id="KAK5629644.1"/>
    </source>
</evidence>
<organism evidence="3 4">
    <name type="scientific">Xylaria bambusicola</name>
    <dbReference type="NCBI Taxonomy" id="326684"/>
    <lineage>
        <taxon>Eukaryota</taxon>
        <taxon>Fungi</taxon>
        <taxon>Dikarya</taxon>
        <taxon>Ascomycota</taxon>
        <taxon>Pezizomycotina</taxon>
        <taxon>Sordariomycetes</taxon>
        <taxon>Xylariomycetidae</taxon>
        <taxon>Xylariales</taxon>
        <taxon>Xylariaceae</taxon>
        <taxon>Xylaria</taxon>
    </lineage>
</organism>
<accession>A0AAN7UXW6</accession>